<keyword evidence="3" id="KW-1185">Reference proteome</keyword>
<name>A0A6I4MAB0_9ACTN</name>
<evidence type="ECO:0000256" key="1">
    <source>
        <dbReference type="SAM" id="MobiDB-lite"/>
    </source>
</evidence>
<feature type="region of interest" description="Disordered" evidence="1">
    <location>
        <begin position="72"/>
        <end position="112"/>
    </location>
</feature>
<gene>
    <name evidence="2" type="ORF">F8568_013260</name>
</gene>
<accession>A0A6I4MAB0</accession>
<dbReference type="AlphaFoldDB" id="A0A6I4MAB0"/>
<dbReference type="Proteomes" id="UP000462055">
    <property type="component" value="Unassembled WGS sequence"/>
</dbReference>
<sequence length="112" mass="12221">MQSAMAVPAINGWSVVLENRTYVATRTESLTDYQRHWGAVSEVEARTDVELWVLCDAQRRLAERLALAEAAGPGIAPNPKVNTRRASQDEPSWLATSQCESLVSSADEATCS</sequence>
<proteinExistence type="predicted"/>
<comment type="caution">
    <text evidence="2">The sequence shown here is derived from an EMBL/GenBank/DDBJ whole genome shotgun (WGS) entry which is preliminary data.</text>
</comment>
<reference evidence="2" key="1">
    <citation type="submission" date="2019-12" db="EMBL/GenBank/DDBJ databases">
        <title>Actinomadura physcomitrii sp. nov., a novel actinomycete isolated from moss [Physcomitrium sphaericum (Ludw) Fuernr].</title>
        <authorList>
            <person name="Zhuang X."/>
        </authorList>
    </citation>
    <scope>NUCLEOTIDE SEQUENCE [LARGE SCALE GENOMIC DNA]</scope>
    <source>
        <strain evidence="2">LD22</strain>
    </source>
</reference>
<evidence type="ECO:0000313" key="2">
    <source>
        <dbReference type="EMBL" id="MWA01335.1"/>
    </source>
</evidence>
<organism evidence="2 3">
    <name type="scientific">Actinomadura physcomitrii</name>
    <dbReference type="NCBI Taxonomy" id="2650748"/>
    <lineage>
        <taxon>Bacteria</taxon>
        <taxon>Bacillati</taxon>
        <taxon>Actinomycetota</taxon>
        <taxon>Actinomycetes</taxon>
        <taxon>Streptosporangiales</taxon>
        <taxon>Thermomonosporaceae</taxon>
        <taxon>Actinomadura</taxon>
    </lineage>
</organism>
<evidence type="ECO:0000313" key="3">
    <source>
        <dbReference type="Proteomes" id="UP000462055"/>
    </source>
</evidence>
<dbReference type="RefSeq" id="WP_151593849.1">
    <property type="nucleotide sequence ID" value="NZ_WBMS02000009.1"/>
</dbReference>
<protein>
    <submittedName>
        <fullName evidence="2">Uncharacterized protein</fullName>
    </submittedName>
</protein>
<dbReference type="EMBL" id="WBMS02000009">
    <property type="protein sequence ID" value="MWA01335.1"/>
    <property type="molecule type" value="Genomic_DNA"/>
</dbReference>
<feature type="compositionally biased region" description="Polar residues" evidence="1">
    <location>
        <begin position="94"/>
        <end position="104"/>
    </location>
</feature>